<protein>
    <submittedName>
        <fullName evidence="1">Uncharacterized protein</fullName>
    </submittedName>
</protein>
<reference evidence="1" key="1">
    <citation type="submission" date="2017-12" db="EMBL/GenBank/DDBJ databases">
        <title>Gene loss provides genomic basis for host adaptation in cereal stripe rust fungi.</title>
        <authorList>
            <person name="Xia C."/>
        </authorList>
    </citation>
    <scope>NUCLEOTIDE SEQUENCE [LARGE SCALE GENOMIC DNA]</scope>
    <source>
        <strain evidence="1">93-210</strain>
    </source>
</reference>
<keyword evidence="2" id="KW-1185">Reference proteome</keyword>
<gene>
    <name evidence="1" type="ORF">PSTT_03215</name>
</gene>
<evidence type="ECO:0000313" key="1">
    <source>
        <dbReference type="EMBL" id="POW14104.1"/>
    </source>
</evidence>
<sequence length="114" mass="12316">MQILQNFAGHGVSQAPYSFPWSPLANNPARYPKLWIGPARTATFPTSPALAPLMRQMCLDAAAAHVNCSEVPAPETSQVKNIMMKSKQNQALICAKEMLAKTKATANPPPNCQP</sequence>
<accession>A0A2S4VX44</accession>
<dbReference type="AlphaFoldDB" id="A0A2S4VX44"/>
<name>A0A2S4VX44_9BASI</name>
<dbReference type="VEuPathDB" id="FungiDB:PSTT_03215"/>
<dbReference type="VEuPathDB" id="FungiDB:PSHT_05074"/>
<dbReference type="Proteomes" id="UP000239156">
    <property type="component" value="Unassembled WGS sequence"/>
</dbReference>
<comment type="caution">
    <text evidence="1">The sequence shown here is derived from an EMBL/GenBank/DDBJ whole genome shotgun (WGS) entry which is preliminary data.</text>
</comment>
<dbReference type="EMBL" id="PKSL01000020">
    <property type="protein sequence ID" value="POW14104.1"/>
    <property type="molecule type" value="Genomic_DNA"/>
</dbReference>
<proteinExistence type="predicted"/>
<organism evidence="1 2">
    <name type="scientific">Puccinia striiformis</name>
    <dbReference type="NCBI Taxonomy" id="27350"/>
    <lineage>
        <taxon>Eukaryota</taxon>
        <taxon>Fungi</taxon>
        <taxon>Dikarya</taxon>
        <taxon>Basidiomycota</taxon>
        <taxon>Pucciniomycotina</taxon>
        <taxon>Pucciniomycetes</taxon>
        <taxon>Pucciniales</taxon>
        <taxon>Pucciniaceae</taxon>
        <taxon>Puccinia</taxon>
    </lineage>
</organism>
<evidence type="ECO:0000313" key="2">
    <source>
        <dbReference type="Proteomes" id="UP000239156"/>
    </source>
</evidence>